<proteinExistence type="predicted"/>
<accession>A0A1M2VN21</accession>
<evidence type="ECO:0000313" key="1">
    <source>
        <dbReference type="EMBL" id="OJT08973.1"/>
    </source>
</evidence>
<reference evidence="1 2" key="1">
    <citation type="submission" date="2016-10" db="EMBL/GenBank/DDBJ databases">
        <title>Genome sequence of the basidiomycete white-rot fungus Trametes pubescens.</title>
        <authorList>
            <person name="Makela M.R."/>
            <person name="Granchi Z."/>
            <person name="Peng M."/>
            <person name="De Vries R.P."/>
            <person name="Grigoriev I."/>
            <person name="Riley R."/>
            <person name="Hilden K."/>
        </authorList>
    </citation>
    <scope>NUCLEOTIDE SEQUENCE [LARGE SCALE GENOMIC DNA]</scope>
    <source>
        <strain evidence="1 2">FBCC735</strain>
    </source>
</reference>
<comment type="caution">
    <text evidence="1">The sequence shown here is derived from an EMBL/GenBank/DDBJ whole genome shotgun (WGS) entry which is preliminary data.</text>
</comment>
<keyword evidence="2" id="KW-1185">Reference proteome</keyword>
<dbReference type="Proteomes" id="UP000184267">
    <property type="component" value="Unassembled WGS sequence"/>
</dbReference>
<evidence type="ECO:0000313" key="2">
    <source>
        <dbReference type="Proteomes" id="UP000184267"/>
    </source>
</evidence>
<dbReference type="STRING" id="154538.A0A1M2VN21"/>
<sequence>MASHDSHQLQVYFARREQPFIFTQPEPAHHFPASKVTIDGDVGTSPWKYAPLIRVYDEAHCIYHGVMKIPGEEGSAPERSVEVALKWVAGPIRIAYLREEADFYETNRGALQDIAPQYYGHFTAEVEGAKVACIVLEYCNGQPTHTVFEMK</sequence>
<name>A0A1M2VN21_TRAPU</name>
<dbReference type="EMBL" id="MNAD01000991">
    <property type="protein sequence ID" value="OJT08973.1"/>
    <property type="molecule type" value="Genomic_DNA"/>
</dbReference>
<dbReference type="OrthoDB" id="2751906at2759"/>
<protein>
    <submittedName>
        <fullName evidence="1">Uncharacterized protein</fullName>
    </submittedName>
</protein>
<gene>
    <name evidence="1" type="ORF">TRAPUB_107</name>
</gene>
<organism evidence="1 2">
    <name type="scientific">Trametes pubescens</name>
    <name type="common">White-rot fungus</name>
    <dbReference type="NCBI Taxonomy" id="154538"/>
    <lineage>
        <taxon>Eukaryota</taxon>
        <taxon>Fungi</taxon>
        <taxon>Dikarya</taxon>
        <taxon>Basidiomycota</taxon>
        <taxon>Agaricomycotina</taxon>
        <taxon>Agaricomycetes</taxon>
        <taxon>Polyporales</taxon>
        <taxon>Polyporaceae</taxon>
        <taxon>Trametes</taxon>
    </lineage>
</organism>
<dbReference type="AlphaFoldDB" id="A0A1M2VN21"/>